<name>A0A8D1NHR6_PIG</name>
<feature type="region of interest" description="Disordered" evidence="2">
    <location>
        <begin position="501"/>
        <end position="549"/>
    </location>
</feature>
<dbReference type="InterPro" id="IPR029021">
    <property type="entry name" value="Prot-tyrosine_phosphatase-like"/>
</dbReference>
<evidence type="ECO:0000313" key="4">
    <source>
        <dbReference type="Ensembl" id="ENSSSCP00050037984.1"/>
    </source>
</evidence>
<protein>
    <recommendedName>
        <fullName evidence="3">Myotubularin phosphatase domain-containing protein</fullName>
    </recommendedName>
</protein>
<dbReference type="AlphaFoldDB" id="A0A8D1NHR6"/>
<reference evidence="4" key="1">
    <citation type="submission" date="2025-08" db="UniProtKB">
        <authorList>
            <consortium name="Ensembl"/>
        </authorList>
    </citation>
    <scope>IDENTIFICATION</scope>
</reference>
<feature type="compositionally biased region" description="Basic residues" evidence="2">
    <location>
        <begin position="506"/>
        <end position="515"/>
    </location>
</feature>
<dbReference type="Proteomes" id="UP000694571">
    <property type="component" value="Unplaced"/>
</dbReference>
<organism evidence="4 5">
    <name type="scientific">Sus scrofa</name>
    <name type="common">Pig</name>
    <dbReference type="NCBI Taxonomy" id="9823"/>
    <lineage>
        <taxon>Eukaryota</taxon>
        <taxon>Metazoa</taxon>
        <taxon>Chordata</taxon>
        <taxon>Craniata</taxon>
        <taxon>Vertebrata</taxon>
        <taxon>Euteleostomi</taxon>
        <taxon>Mammalia</taxon>
        <taxon>Eutheria</taxon>
        <taxon>Laurasiatheria</taxon>
        <taxon>Artiodactyla</taxon>
        <taxon>Suina</taxon>
        <taxon>Suidae</taxon>
        <taxon>Sus</taxon>
    </lineage>
</organism>
<dbReference type="InterPro" id="IPR030576">
    <property type="entry name" value="MTMR12_PTP"/>
</dbReference>
<comment type="similarity">
    <text evidence="1">Belongs to the protein-tyrosine phosphatase family. Non-receptor class myotubularin subfamily.</text>
</comment>
<dbReference type="InterPro" id="IPR010569">
    <property type="entry name" value="Myotubularin-like_Pase_dom"/>
</dbReference>
<dbReference type="InterPro" id="IPR030564">
    <property type="entry name" value="Myotubularin"/>
</dbReference>
<feature type="region of interest" description="Disordered" evidence="2">
    <location>
        <begin position="1"/>
        <end position="26"/>
    </location>
</feature>
<feature type="domain" description="Myotubularin phosphatase" evidence="3">
    <location>
        <begin position="159"/>
        <end position="611"/>
    </location>
</feature>
<feature type="compositionally biased region" description="Low complexity" evidence="2">
    <location>
        <begin position="518"/>
        <end position="529"/>
    </location>
</feature>
<proteinExistence type="inferred from homology"/>
<evidence type="ECO:0000259" key="3">
    <source>
        <dbReference type="PROSITE" id="PS51339"/>
    </source>
</evidence>
<dbReference type="Ensembl" id="ENSSSCT00050088568.1">
    <property type="protein sequence ID" value="ENSSSCP00050037984.1"/>
    <property type="gene ID" value="ENSSSCG00050064843.1"/>
</dbReference>
<evidence type="ECO:0000256" key="1">
    <source>
        <dbReference type="ARBA" id="ARBA00007471"/>
    </source>
</evidence>
<accession>A0A8D1NHR6</accession>
<dbReference type="SUPFAM" id="SSF50729">
    <property type="entry name" value="PH domain-like"/>
    <property type="match status" value="1"/>
</dbReference>
<dbReference type="PANTHER" id="PTHR10807:SF37">
    <property type="entry name" value="MYOTUBULARIN-RELATED PROTEIN 12"/>
    <property type="match status" value="1"/>
</dbReference>
<dbReference type="Pfam" id="PF06602">
    <property type="entry name" value="Myotub-related"/>
    <property type="match status" value="1"/>
</dbReference>
<dbReference type="CDD" id="cd14594">
    <property type="entry name" value="PTP-MTMR12"/>
    <property type="match status" value="1"/>
</dbReference>
<dbReference type="PROSITE" id="PS51339">
    <property type="entry name" value="PPASE_MYOTUBULARIN"/>
    <property type="match status" value="1"/>
</dbReference>
<dbReference type="SUPFAM" id="SSF52799">
    <property type="entry name" value="(Phosphotyrosine protein) phosphatases II"/>
    <property type="match status" value="1"/>
</dbReference>
<evidence type="ECO:0000256" key="2">
    <source>
        <dbReference type="SAM" id="MobiDB-lite"/>
    </source>
</evidence>
<dbReference type="PANTHER" id="PTHR10807">
    <property type="entry name" value="MYOTUBULARIN-RELATED"/>
    <property type="match status" value="1"/>
</dbReference>
<sequence length="677" mass="76154">MGGAPAASAGGRCERPPLLPRVAASQGGGMLGKGVVGGGGGTKAPKPSFVSYVRPEEIHTNEKEVTEKEVTLHLLPGEQLLCEASTVLKCVQEDSCQRGIYGRLVCTDFKISFLGDDESALDNDETQFKNKVVGENDITLHCVDQIYGATDRKNHAVMFDTLQDWCWELERTKGNMKYKAVSVNEGYKVCERLPAYFVVPTPLPEEDVPRFQGHGIPIWCWSCHNGCALLKMSALPKEQDDGILQIQKNFLDGIYKIIHRPPYEIVKTEDLSSNFLSLQEIQTAYSKFKQLFLIDNSTEFWDTDIKWFSLLESSSWLDIIRRCLKKAIEIIECLEAQNMNILLLEENASDLCCLVSSLVQVMMDPHCRTRFGFQSLVQKEWIMGGHCFLDRCNHLRQSDKEEVPVFLLFLDCVWQLVHQHPPAFEFTETYLTVLSDSLYIPIFSTFFFNSPHQKDTNMGRESQDTQGKPLNLLTVWDWSVQFEPKAQTLLKNPLYVEKPKLDKGQRKGTHLKVRHTPQGESSGGRSQASARRHLWHHSPLTPPSWGGEGQGRWLRAKEAWGPSEPKPVLSEDANWWRTESCHFALSRVLRPEVGVSPLDSVSFLSVGHNCPELQNSLARGQTLSVCCAPWWLHAHFLPGQDCRTALGPRGKGAQSQADTKAPACQARFLFSAHVPSS</sequence>
<evidence type="ECO:0000313" key="5">
    <source>
        <dbReference type="Proteomes" id="UP000694571"/>
    </source>
</evidence>